<dbReference type="InterPro" id="IPR050534">
    <property type="entry name" value="Coronavir_polyprotein_1ab"/>
</dbReference>
<dbReference type="HOGENOM" id="CLU_006651_0_0_10"/>
<dbReference type="SUPFAM" id="SSF52540">
    <property type="entry name" value="P-loop containing nucleoside triphosphate hydrolases"/>
    <property type="match status" value="1"/>
</dbReference>
<feature type="domain" description="UvrD-like helicase C-terminal" evidence="3">
    <location>
        <begin position="985"/>
        <end position="1032"/>
    </location>
</feature>
<keyword evidence="2" id="KW-0067">ATP-binding</keyword>
<evidence type="ECO:0000259" key="3">
    <source>
        <dbReference type="Pfam" id="PF13538"/>
    </source>
</evidence>
<comment type="caution">
    <text evidence="4">The sequence shown here is derived from an EMBL/GenBank/DDBJ whole genome shotgun (WGS) entry which is preliminary data.</text>
</comment>
<reference evidence="4 5" key="1">
    <citation type="submission" date="2018-08" db="EMBL/GenBank/DDBJ databases">
        <title>A genome reference for cultivated species of the human gut microbiota.</title>
        <authorList>
            <person name="Zou Y."/>
            <person name="Xue W."/>
            <person name="Luo G."/>
        </authorList>
    </citation>
    <scope>NUCLEOTIDE SEQUENCE [LARGE SCALE GENOMIC DNA]</scope>
    <source>
        <strain evidence="4 5">AM30-26</strain>
    </source>
</reference>
<protein>
    <recommendedName>
        <fullName evidence="3">UvrD-like helicase C-terminal domain-containing protein</fullName>
    </recommendedName>
</protein>
<accession>C6IKW4</accession>
<keyword evidence="1" id="KW-0547">Nucleotide-binding</keyword>
<dbReference type="GO" id="GO:0005524">
    <property type="term" value="F:ATP binding"/>
    <property type="evidence" value="ECO:0007669"/>
    <property type="project" value="UniProtKB-KW"/>
</dbReference>
<organism evidence="4 5">
    <name type="scientific">Bacteroides thetaiotaomicron</name>
    <dbReference type="NCBI Taxonomy" id="818"/>
    <lineage>
        <taxon>Bacteria</taxon>
        <taxon>Pseudomonadati</taxon>
        <taxon>Bacteroidota</taxon>
        <taxon>Bacteroidia</taxon>
        <taxon>Bacteroidales</taxon>
        <taxon>Bacteroidaceae</taxon>
        <taxon>Bacteroides</taxon>
    </lineage>
</organism>
<dbReference type="InterPro" id="IPR027785">
    <property type="entry name" value="UvrD-like_helicase_C"/>
</dbReference>
<dbReference type="Gene3D" id="2.30.30.940">
    <property type="match status" value="1"/>
</dbReference>
<evidence type="ECO:0000256" key="2">
    <source>
        <dbReference type="ARBA" id="ARBA00022840"/>
    </source>
</evidence>
<dbReference type="AlphaFoldDB" id="C6IKW4"/>
<proteinExistence type="predicted"/>
<sequence>MKHISIRVPWHDSNWNGHVCKNPACNTFCKVLPRISMSRDTADCLHASEDWSLLPQHERPVCASENGGFMNQHSYKREFKHVYAGKGGRHDVLKPTTIEIPAYSALAIPFRYMSLDSQSWLSDRHPEFHDVEKSPFNSSWLYGAERQLDILKWFRGNIEANESICVFYCKNGNPVDDEGRRMIVGMGEVTSVASIKLYDTEADYTYPLWEMVVQHSIRQELQDSKGFLLPYNQYLEFDEDYIQKKTGLTKEEALDEIKISLDKLGNTERIFNELSYGCEFISNQSMLIILENARRALEAVMKHGLVGGDWQLQLRWINDSIAKVKSSISPFPSFAECLKAIGVNYSYLIERDILTAGCGKKDNPWRYYNDLMAGKLPVPNTVYFSELPAYKKSWEYRSDEGKRVLELLSRFELDADIIGQYANNAETYEKLLTNPYIISEKCAQDYDNRVNTQTIDFGVIPDVDIQGENIPTAPFAVRTLIDERRLRSMTVERLCSALDDGDTLLSIAELEQYVSDTLSDTNSLLPNDYFLTVRGFFSDELVYLPDDNPKALQLKEYAEMERWLSKRLLARAKSSVRNKLNVDWETRAMSSSHYDKNNENSREATRQQIEALEMMTDRKLSVLTGGAGTGKTTVVETFLSCSQIKNEGVLLLAPTGKARVRLGKMGKGVEAQTIAQFLVRQGFFDWDRMLAIDNPNGRQYANAANVIIDECSMLTTRDLYILLKALDLAKINRLILIGDPCQLPPIGAGRPFADLCYRLQNKDTVPVLNSAITSLETVVRTITTGESDILTLASWFSSKKPKKGADEIFNKMATGDLNGDLQVMTWTDESDLEKCLMEALCIELGCTEDNLSAVLQHRLGIDSIKSLAANPNTIESVQVLTPVLNPIWGSLHLNECVQKWIGTYDKEFIQFSTQKIYPKDKIMQLKNEKVEAYPSHQKYQLSNGQIGFVRSIYKGYANLIYAGIPNESFGKRGVSGEDSETPIELAYSITIHKSQGSDFNTVVLVLPKFGRILTRELIYTALTRAKKKLILLIQDNVYWLWEKTKPQASILAQRNSNMFEQLVARENKSSIPYVEGLIHRTKNPNLMVRSKSEVIIANELISADIKFKYEEMFNRDGHQCLPDFTFVDLSDEIIIWEHLGMLTVPEYKTSWEKKLKFYNSIGFIEGENLFTTHDHENGSIDTTEIMKVIDKIKNLVE</sequence>
<evidence type="ECO:0000313" key="5">
    <source>
        <dbReference type="Proteomes" id="UP000284785"/>
    </source>
</evidence>
<dbReference type="Proteomes" id="UP000284785">
    <property type="component" value="Unassembled WGS sequence"/>
</dbReference>
<gene>
    <name evidence="4" type="ORF">DW780_25580</name>
</gene>
<dbReference type="GO" id="GO:0003678">
    <property type="term" value="F:DNA helicase activity"/>
    <property type="evidence" value="ECO:0007669"/>
    <property type="project" value="UniProtKB-ARBA"/>
</dbReference>
<dbReference type="InterPro" id="IPR027417">
    <property type="entry name" value="P-loop_NTPase"/>
</dbReference>
<dbReference type="RefSeq" id="WP_008764679.1">
    <property type="nucleotide sequence ID" value="NZ_JBCHDX010000002.1"/>
</dbReference>
<evidence type="ECO:0000313" key="4">
    <source>
        <dbReference type="EMBL" id="RHD80822.1"/>
    </source>
</evidence>
<dbReference type="EMBL" id="QSJP01000036">
    <property type="protein sequence ID" value="RHD80822.1"/>
    <property type="molecule type" value="Genomic_DNA"/>
</dbReference>
<dbReference type="Pfam" id="PF13538">
    <property type="entry name" value="UvrD_C_2"/>
    <property type="match status" value="1"/>
</dbReference>
<dbReference type="Gene3D" id="3.40.50.300">
    <property type="entry name" value="P-loop containing nucleotide triphosphate hydrolases"/>
    <property type="match status" value="2"/>
</dbReference>
<name>C6IKW4_BACT4</name>
<dbReference type="CDD" id="cd18809">
    <property type="entry name" value="SF1_C_RecD"/>
    <property type="match status" value="1"/>
</dbReference>
<dbReference type="PANTHER" id="PTHR43788">
    <property type="entry name" value="DNA2/NAM7 HELICASE FAMILY MEMBER"/>
    <property type="match status" value="1"/>
</dbReference>
<evidence type="ECO:0000256" key="1">
    <source>
        <dbReference type="ARBA" id="ARBA00022741"/>
    </source>
</evidence>
<dbReference type="Pfam" id="PF13604">
    <property type="entry name" value="AAA_30"/>
    <property type="match status" value="1"/>
</dbReference>
<dbReference type="PANTHER" id="PTHR43788:SF6">
    <property type="entry name" value="DNA HELICASE B"/>
    <property type="match status" value="1"/>
</dbReference>